<sequence>MVDTRVWEGAAPGLRWQSRSCCWWESQIQHPQCTGAREDRCRLRAGAGDGLRLLLSDARWQAVPASTK</sequence>
<gene>
    <name evidence="1" type="ORF">NDU88_004953</name>
</gene>
<comment type="caution">
    <text evidence="1">The sequence shown here is derived from an EMBL/GenBank/DDBJ whole genome shotgun (WGS) entry which is preliminary data.</text>
</comment>
<organism evidence="1 2">
    <name type="scientific">Pleurodeles waltl</name>
    <name type="common">Iberian ribbed newt</name>
    <dbReference type="NCBI Taxonomy" id="8319"/>
    <lineage>
        <taxon>Eukaryota</taxon>
        <taxon>Metazoa</taxon>
        <taxon>Chordata</taxon>
        <taxon>Craniata</taxon>
        <taxon>Vertebrata</taxon>
        <taxon>Euteleostomi</taxon>
        <taxon>Amphibia</taxon>
        <taxon>Batrachia</taxon>
        <taxon>Caudata</taxon>
        <taxon>Salamandroidea</taxon>
        <taxon>Salamandridae</taxon>
        <taxon>Pleurodelinae</taxon>
        <taxon>Pleurodeles</taxon>
    </lineage>
</organism>
<reference evidence="1" key="1">
    <citation type="journal article" date="2022" name="bioRxiv">
        <title>Sequencing and chromosome-scale assembly of the giantPleurodeles waltlgenome.</title>
        <authorList>
            <person name="Brown T."/>
            <person name="Elewa A."/>
            <person name="Iarovenko S."/>
            <person name="Subramanian E."/>
            <person name="Araus A.J."/>
            <person name="Petzold A."/>
            <person name="Susuki M."/>
            <person name="Suzuki K.-i.T."/>
            <person name="Hayashi T."/>
            <person name="Toyoda A."/>
            <person name="Oliveira C."/>
            <person name="Osipova E."/>
            <person name="Leigh N.D."/>
            <person name="Simon A."/>
            <person name="Yun M.H."/>
        </authorList>
    </citation>
    <scope>NUCLEOTIDE SEQUENCE</scope>
    <source>
        <strain evidence="1">20211129_DDA</strain>
        <tissue evidence="1">Liver</tissue>
    </source>
</reference>
<dbReference type="EMBL" id="JANPWB010000011">
    <property type="protein sequence ID" value="KAJ1126546.1"/>
    <property type="molecule type" value="Genomic_DNA"/>
</dbReference>
<keyword evidence="2" id="KW-1185">Reference proteome</keyword>
<name>A0AAV7PDZ9_PLEWA</name>
<evidence type="ECO:0000313" key="2">
    <source>
        <dbReference type="Proteomes" id="UP001066276"/>
    </source>
</evidence>
<dbReference type="AlphaFoldDB" id="A0AAV7PDZ9"/>
<dbReference type="Proteomes" id="UP001066276">
    <property type="component" value="Chromosome 7"/>
</dbReference>
<accession>A0AAV7PDZ9</accession>
<evidence type="ECO:0000313" key="1">
    <source>
        <dbReference type="EMBL" id="KAJ1126546.1"/>
    </source>
</evidence>
<protein>
    <submittedName>
        <fullName evidence="1">Uncharacterized protein</fullName>
    </submittedName>
</protein>
<proteinExistence type="predicted"/>